<keyword evidence="2" id="KW-0723">Serine/threonine-protein kinase</keyword>
<evidence type="ECO:0000313" key="12">
    <source>
        <dbReference type="Proteomes" id="UP000193711"/>
    </source>
</evidence>
<proteinExistence type="predicted"/>
<dbReference type="InterPro" id="IPR000719">
    <property type="entry name" value="Prot_kinase_dom"/>
</dbReference>
<keyword evidence="3" id="KW-0808">Transferase</keyword>
<evidence type="ECO:0000256" key="2">
    <source>
        <dbReference type="ARBA" id="ARBA00022527"/>
    </source>
</evidence>
<dbReference type="FunFam" id="1.10.510.10:FF:000306">
    <property type="entry name" value="Serine/threonine protein kinase"/>
    <property type="match status" value="1"/>
</dbReference>
<dbReference type="Pfam" id="PF16919">
    <property type="entry name" value="PknG_rubred"/>
    <property type="match status" value="1"/>
</dbReference>
<feature type="compositionally biased region" description="Polar residues" evidence="9">
    <location>
        <begin position="76"/>
        <end position="102"/>
    </location>
</feature>
<organism evidence="11 12">
    <name type="scientific">Rathayibacter oskolensis</name>
    <dbReference type="NCBI Taxonomy" id="1891671"/>
    <lineage>
        <taxon>Bacteria</taxon>
        <taxon>Bacillati</taxon>
        <taxon>Actinomycetota</taxon>
        <taxon>Actinomycetes</taxon>
        <taxon>Micrococcales</taxon>
        <taxon>Microbacteriaceae</taxon>
        <taxon>Rathayibacter</taxon>
    </lineage>
</organism>
<name>A0A1X7MZQ7_9MICO</name>
<dbReference type="SUPFAM" id="SSF56112">
    <property type="entry name" value="Protein kinase-like (PK-like)"/>
    <property type="match status" value="1"/>
</dbReference>
<dbReference type="STRING" id="1891671.SAMN06295885_0378"/>
<feature type="region of interest" description="Disordered" evidence="9">
    <location>
        <begin position="41"/>
        <end position="145"/>
    </location>
</feature>
<evidence type="ECO:0000256" key="8">
    <source>
        <dbReference type="ARBA" id="ARBA00048679"/>
    </source>
</evidence>
<evidence type="ECO:0000256" key="5">
    <source>
        <dbReference type="ARBA" id="ARBA00022777"/>
    </source>
</evidence>
<evidence type="ECO:0000259" key="10">
    <source>
        <dbReference type="PROSITE" id="PS50011"/>
    </source>
</evidence>
<dbReference type="CDD" id="cd14014">
    <property type="entry name" value="STKc_PknB_like"/>
    <property type="match status" value="1"/>
</dbReference>
<dbReference type="SUPFAM" id="SSF48452">
    <property type="entry name" value="TPR-like"/>
    <property type="match status" value="1"/>
</dbReference>
<dbReference type="Pfam" id="PF00069">
    <property type="entry name" value="Pkinase"/>
    <property type="match status" value="1"/>
</dbReference>
<keyword evidence="6" id="KW-0067">ATP-binding</keyword>
<keyword evidence="12" id="KW-1185">Reference proteome</keyword>
<dbReference type="OrthoDB" id="137117at2"/>
<evidence type="ECO:0000256" key="9">
    <source>
        <dbReference type="SAM" id="MobiDB-lite"/>
    </source>
</evidence>
<dbReference type="InterPro" id="IPR011009">
    <property type="entry name" value="Kinase-like_dom_sf"/>
</dbReference>
<feature type="compositionally biased region" description="Polar residues" evidence="9">
    <location>
        <begin position="112"/>
        <end position="130"/>
    </location>
</feature>
<dbReference type="GO" id="GO:0005524">
    <property type="term" value="F:ATP binding"/>
    <property type="evidence" value="ECO:0007669"/>
    <property type="project" value="UniProtKB-KW"/>
</dbReference>
<evidence type="ECO:0000256" key="3">
    <source>
        <dbReference type="ARBA" id="ARBA00022679"/>
    </source>
</evidence>
<dbReference type="PROSITE" id="PS50011">
    <property type="entry name" value="PROTEIN_KINASE_DOM"/>
    <property type="match status" value="1"/>
</dbReference>
<dbReference type="FunFam" id="3.30.200.20:FF:000205">
    <property type="entry name" value="Serine/threonine protein kinase"/>
    <property type="match status" value="1"/>
</dbReference>
<dbReference type="InterPro" id="IPR031636">
    <property type="entry name" value="PknG_TPR"/>
</dbReference>
<dbReference type="AlphaFoldDB" id="A0A1X7MZQ7"/>
<dbReference type="EMBL" id="FXBM01000001">
    <property type="protein sequence ID" value="SMH29983.1"/>
    <property type="molecule type" value="Genomic_DNA"/>
</dbReference>
<evidence type="ECO:0000256" key="7">
    <source>
        <dbReference type="ARBA" id="ARBA00047899"/>
    </source>
</evidence>
<reference evidence="12" key="1">
    <citation type="submission" date="2017-04" db="EMBL/GenBank/DDBJ databases">
        <authorList>
            <person name="Varghese N."/>
            <person name="Submissions S."/>
        </authorList>
    </citation>
    <scope>NUCLEOTIDE SEQUENCE [LARGE SCALE GENOMIC DNA]</scope>
    <source>
        <strain evidence="12">VKM Ac-2121</strain>
    </source>
</reference>
<dbReference type="Gene3D" id="3.30.200.20">
    <property type="entry name" value="Phosphorylase Kinase, domain 1"/>
    <property type="match status" value="1"/>
</dbReference>
<feature type="domain" description="Protein kinase" evidence="10">
    <location>
        <begin position="213"/>
        <end position="481"/>
    </location>
</feature>
<comment type="catalytic activity">
    <reaction evidence="7">
        <text>L-threonyl-[protein] + ATP = O-phospho-L-threonyl-[protein] + ADP + H(+)</text>
        <dbReference type="Rhea" id="RHEA:46608"/>
        <dbReference type="Rhea" id="RHEA-COMP:11060"/>
        <dbReference type="Rhea" id="RHEA-COMP:11605"/>
        <dbReference type="ChEBI" id="CHEBI:15378"/>
        <dbReference type="ChEBI" id="CHEBI:30013"/>
        <dbReference type="ChEBI" id="CHEBI:30616"/>
        <dbReference type="ChEBI" id="CHEBI:61977"/>
        <dbReference type="ChEBI" id="CHEBI:456216"/>
        <dbReference type="EC" id="2.7.11.1"/>
    </reaction>
</comment>
<evidence type="ECO:0000313" key="11">
    <source>
        <dbReference type="EMBL" id="SMH29983.1"/>
    </source>
</evidence>
<accession>A0A1X7MZQ7</accession>
<sequence>MNGEPCTSTPGCTGVIEDGYCNVCGLPPESGAVAAAPAAAPAPAAGSTPTARRPATAGAAPATASAAFGTGFDEGTPNTAAPVGSSTEEAPTARSGRTSSARLATAALGSARTAQTGSKVTRRVGTTSTRLRGPRLGAGLTTVPSRPAADPMAALMKEAVLPERKRFCSNCGTAVGRARDGKPGRTEGFCPNCRTPFSFKPQLKQGDVVGGQYEVVGCLAYGGLGWIYLARDRNVSGRWVVLKGLLNSGDPDAYAAAITERQFLAEVEHPLIVEIYNFVMHDSAGYIVMEYVGGPSLKQILKERLEANGGAADPLPVDQALAFVLEVMPAFAYLHDQGMLYCDFKPDNMIQVGDQVKLIDLGGVRRMDDDESAIYGTIGYQAPEVPEVGPSVASDVYTIGRTIASLVLDFRGNQTTYVASLPPVSETPLFQRYDSFYRLIAKACAPDPQDRFATVDEMRGQLLGVLREVVATDRGPGHPALHSTESALFEAPVADVVDRPLPWDALPLLKIDESDAAKAWLAGVNVADPIVRLRALGLAPTVTVEVRLARARAAIEAERWDDLARATGEILTEDPWEWRAVWMSGLAQLARGDDIGARASFNTVYGQVPGELAPKLALAAACEASGEPEVAESLYVICARADANYTAPAAFGLARVRQQRDDLDGALDALDIVTPTRSSYVDARRRRAELLASSGRGLPSLSAALSSVDAVAIDQRTRLELTTGVLESALELVRRDGPAEGAMLGGVEANEASIRDGLEASYRSLAASTRERDERLRLVDRANEVRRWTLT</sequence>
<protein>
    <recommendedName>
        <fullName evidence="1">non-specific serine/threonine protein kinase</fullName>
        <ecNumber evidence="1">2.7.11.1</ecNumber>
    </recommendedName>
</protein>
<dbReference type="Pfam" id="PF16918">
    <property type="entry name" value="PknG_TPR"/>
    <property type="match status" value="1"/>
</dbReference>
<dbReference type="InterPro" id="IPR031634">
    <property type="entry name" value="PknG_rubred"/>
</dbReference>
<dbReference type="RefSeq" id="WP_085474914.1">
    <property type="nucleotide sequence ID" value="NZ_FXBM01000001.1"/>
</dbReference>
<dbReference type="Gene3D" id="1.10.510.10">
    <property type="entry name" value="Transferase(Phosphotransferase) domain 1"/>
    <property type="match status" value="1"/>
</dbReference>
<feature type="compositionally biased region" description="Low complexity" evidence="9">
    <location>
        <begin position="41"/>
        <end position="67"/>
    </location>
</feature>
<dbReference type="Proteomes" id="UP000193711">
    <property type="component" value="Unassembled WGS sequence"/>
</dbReference>
<evidence type="ECO:0000256" key="6">
    <source>
        <dbReference type="ARBA" id="ARBA00022840"/>
    </source>
</evidence>
<keyword evidence="5 11" id="KW-0418">Kinase</keyword>
<dbReference type="PANTHER" id="PTHR24363">
    <property type="entry name" value="SERINE/THREONINE PROTEIN KINASE"/>
    <property type="match status" value="1"/>
</dbReference>
<evidence type="ECO:0000256" key="4">
    <source>
        <dbReference type="ARBA" id="ARBA00022741"/>
    </source>
</evidence>
<keyword evidence="4" id="KW-0547">Nucleotide-binding</keyword>
<dbReference type="PANTHER" id="PTHR24363:SF0">
    <property type="entry name" value="SERINE_THREONINE KINASE LIKE DOMAIN CONTAINING 1"/>
    <property type="match status" value="1"/>
</dbReference>
<evidence type="ECO:0000256" key="1">
    <source>
        <dbReference type="ARBA" id="ARBA00012513"/>
    </source>
</evidence>
<gene>
    <name evidence="11" type="ORF">SAMN06295885_0378</name>
</gene>
<dbReference type="GO" id="GO:0004674">
    <property type="term" value="F:protein serine/threonine kinase activity"/>
    <property type="evidence" value="ECO:0007669"/>
    <property type="project" value="UniProtKB-KW"/>
</dbReference>
<comment type="catalytic activity">
    <reaction evidence="8">
        <text>L-seryl-[protein] + ATP = O-phospho-L-seryl-[protein] + ADP + H(+)</text>
        <dbReference type="Rhea" id="RHEA:17989"/>
        <dbReference type="Rhea" id="RHEA-COMP:9863"/>
        <dbReference type="Rhea" id="RHEA-COMP:11604"/>
        <dbReference type="ChEBI" id="CHEBI:15378"/>
        <dbReference type="ChEBI" id="CHEBI:29999"/>
        <dbReference type="ChEBI" id="CHEBI:30616"/>
        <dbReference type="ChEBI" id="CHEBI:83421"/>
        <dbReference type="ChEBI" id="CHEBI:456216"/>
        <dbReference type="EC" id="2.7.11.1"/>
    </reaction>
</comment>
<dbReference type="EC" id="2.7.11.1" evidence="1"/>
<dbReference type="Gene3D" id="1.25.40.10">
    <property type="entry name" value="Tetratricopeptide repeat domain"/>
    <property type="match status" value="1"/>
</dbReference>
<dbReference type="InterPro" id="IPR011990">
    <property type="entry name" value="TPR-like_helical_dom_sf"/>
</dbReference>